<evidence type="ECO:0000313" key="5">
    <source>
        <dbReference type="Proteomes" id="UP001199469"/>
    </source>
</evidence>
<dbReference type="InterPro" id="IPR001613">
    <property type="entry name" value="Flavin_amine_oxidase"/>
</dbReference>
<dbReference type="EC" id="1.17.8.1" evidence="4"/>
<proteinExistence type="predicted"/>
<dbReference type="EMBL" id="JAJNDB010000002">
    <property type="protein sequence ID" value="MCD2194315.1"/>
    <property type="molecule type" value="Genomic_DNA"/>
</dbReference>
<dbReference type="InterPro" id="IPR036188">
    <property type="entry name" value="FAD/NAD-bd_sf"/>
</dbReference>
<evidence type="ECO:0000313" key="4">
    <source>
        <dbReference type="EMBL" id="MCD2194315.1"/>
    </source>
</evidence>
<dbReference type="InterPro" id="IPR050464">
    <property type="entry name" value="Zeta_carotene_desat/Oxidored"/>
</dbReference>
<evidence type="ECO:0000256" key="1">
    <source>
        <dbReference type="ARBA" id="ARBA00001974"/>
    </source>
</evidence>
<keyword evidence="5" id="KW-1185">Reference proteome</keyword>
<protein>
    <submittedName>
        <fullName evidence="4">Hydroxysqualene dehydroxylase HpnE</fullName>
        <ecNumber evidence="4">1.17.8.1</ecNumber>
    </submittedName>
</protein>
<keyword evidence="2 4" id="KW-0560">Oxidoreductase</keyword>
<dbReference type="RefSeq" id="WP_230734190.1">
    <property type="nucleotide sequence ID" value="NZ_JAJNDB010000002.1"/>
</dbReference>
<dbReference type="PANTHER" id="PTHR42923:SF47">
    <property type="entry name" value="BLR3003 PROTEIN"/>
    <property type="match status" value="1"/>
</dbReference>
<reference evidence="4 5" key="1">
    <citation type="submission" date="2021-11" db="EMBL/GenBank/DDBJ databases">
        <title>Draft genome sequence of Actinomycetospora sp. SF1 isolated from the rhizosphere soil.</title>
        <authorList>
            <person name="Duangmal K."/>
            <person name="Chantavorakit T."/>
        </authorList>
    </citation>
    <scope>NUCLEOTIDE SEQUENCE [LARGE SCALE GENOMIC DNA]</scope>
    <source>
        <strain evidence="4 5">TBRC 5722</strain>
    </source>
</reference>
<dbReference type="PRINTS" id="PR00757">
    <property type="entry name" value="AMINEOXDASEF"/>
</dbReference>
<evidence type="ECO:0000256" key="2">
    <source>
        <dbReference type="ARBA" id="ARBA00023002"/>
    </source>
</evidence>
<dbReference type="SUPFAM" id="SSF51905">
    <property type="entry name" value="FAD/NAD(P)-binding domain"/>
    <property type="match status" value="1"/>
</dbReference>
<organism evidence="4 5">
    <name type="scientific">Actinomycetospora endophytica</name>
    <dbReference type="NCBI Taxonomy" id="2291215"/>
    <lineage>
        <taxon>Bacteria</taxon>
        <taxon>Bacillati</taxon>
        <taxon>Actinomycetota</taxon>
        <taxon>Actinomycetes</taxon>
        <taxon>Pseudonocardiales</taxon>
        <taxon>Pseudonocardiaceae</taxon>
        <taxon>Actinomycetospora</taxon>
    </lineage>
</organism>
<dbReference type="Proteomes" id="UP001199469">
    <property type="component" value="Unassembled WGS sequence"/>
</dbReference>
<feature type="domain" description="Amine oxidase" evidence="3">
    <location>
        <begin position="10"/>
        <end position="444"/>
    </location>
</feature>
<dbReference type="PANTHER" id="PTHR42923">
    <property type="entry name" value="PROTOPORPHYRINOGEN OXIDASE"/>
    <property type="match status" value="1"/>
</dbReference>
<comment type="cofactor">
    <cofactor evidence="1">
        <name>FAD</name>
        <dbReference type="ChEBI" id="CHEBI:57692"/>
    </cofactor>
</comment>
<dbReference type="Pfam" id="PF01593">
    <property type="entry name" value="Amino_oxidase"/>
    <property type="match status" value="1"/>
</dbReference>
<dbReference type="GO" id="GO:0016491">
    <property type="term" value="F:oxidoreductase activity"/>
    <property type="evidence" value="ECO:0007669"/>
    <property type="project" value="UniProtKB-KW"/>
</dbReference>
<dbReference type="NCBIfam" id="TIGR03467">
    <property type="entry name" value="HpnE"/>
    <property type="match status" value="1"/>
</dbReference>
<gene>
    <name evidence="4" type="primary">hpnE</name>
    <name evidence="4" type="ORF">LQ327_13120</name>
</gene>
<comment type="caution">
    <text evidence="4">The sequence shown here is derived from an EMBL/GenBank/DDBJ whole genome shotgun (WGS) entry which is preliminary data.</text>
</comment>
<evidence type="ECO:0000259" key="3">
    <source>
        <dbReference type="Pfam" id="PF01593"/>
    </source>
</evidence>
<accession>A0ABS8P9W9</accession>
<dbReference type="InterPro" id="IPR002937">
    <property type="entry name" value="Amino_oxidase"/>
</dbReference>
<dbReference type="InterPro" id="IPR017830">
    <property type="entry name" value="SQase_HpnE"/>
</dbReference>
<sequence length="463" mass="48692">MRIAVLGGGLAGVSAALRCADDGHEVTLLERRARLGGLAGSFRRGDAHVDTGQHVFLRCCHAYRGLLARLDVTGSTTLQERLDVTVLRPGAPPARLRRDRVPAPLHLARALLRYDPVPWRERLALPRAAAALRRLDPADPAVDAQSFGEWLRRHGQGPAATRALWDLIGTPTLNARADDASLALAATVFRIGLLGEPDAADIGWSAVPLGELHDTAARRALDDAGVRVRLAARVRDVARDLAPDDGGWRVAVAGRDGAQDVLAVDAVISALPPEEAAALLPDPVGAQVGAAAEALGASPIVDVHLVLDRPVLDVPFAAGLDTEMQWVFDRSAAHGALPDGAQYLVVSLSAADEYVGLGAAALVEHFRTELARLLPRAAAARLLDGFVTREPRATFRPAPGSGARRPAGRTALPALALAGAWTDTGWPATMEGAVRSGQTAAAVVTRGHHDRLPGHDDRARVAA</sequence>
<name>A0ABS8P9W9_9PSEU</name>
<dbReference type="Gene3D" id="3.50.50.60">
    <property type="entry name" value="FAD/NAD(P)-binding domain"/>
    <property type="match status" value="1"/>
</dbReference>